<comment type="caution">
    <text evidence="4">The sequence shown here is derived from an EMBL/GenBank/DDBJ whole genome shotgun (WGS) entry which is preliminary data.</text>
</comment>
<evidence type="ECO:0000256" key="2">
    <source>
        <dbReference type="ARBA" id="ARBA00022840"/>
    </source>
</evidence>
<dbReference type="InterPro" id="IPR027417">
    <property type="entry name" value="P-loop_NTPase"/>
</dbReference>
<keyword evidence="1" id="KW-0547">Nucleotide-binding</keyword>
<keyword evidence="2" id="KW-0067">ATP-binding</keyword>
<sequence>MSLVITNLSKTFDGVPALDRVSLVLNDGVIYGLFGRNGAGKSTLMATIANRIVPSGGGITLDGANALDNERAQGRVYLVNETLPFLMAHSLKSFFRNEERFYGGFDWTLATRMLVAFDIDPASKYGGLSLGSRMIVRLVAALCVPVDVLLLDEPVLGLDAVNRELFYRFLLEAYAERPRTIVISTHIIDEIAHVIEHAIILEEGQVFDDFAMDRVARRAAELTGPADVVEAYAAGNWLLVMRRQSLGAMVALTVKGEVDAADLPEGVTARPLGLQEYCVHLTSSYAQAAAERNRRDGIEV</sequence>
<dbReference type="SUPFAM" id="SSF52540">
    <property type="entry name" value="P-loop containing nucleoside triphosphate hydrolases"/>
    <property type="match status" value="1"/>
</dbReference>
<dbReference type="Proteomes" id="UP000216352">
    <property type="component" value="Unassembled WGS sequence"/>
</dbReference>
<dbReference type="PANTHER" id="PTHR43158:SF5">
    <property type="entry name" value="ABC TRANSPORTER, ATP-BINDING PROTEIN"/>
    <property type="match status" value="1"/>
</dbReference>
<dbReference type="GO" id="GO:0005524">
    <property type="term" value="F:ATP binding"/>
    <property type="evidence" value="ECO:0007669"/>
    <property type="project" value="UniProtKB-KW"/>
</dbReference>
<protein>
    <submittedName>
        <fullName evidence="4">ABC transporter</fullName>
    </submittedName>
</protein>
<feature type="domain" description="ABC transporter" evidence="3">
    <location>
        <begin position="3"/>
        <end position="228"/>
    </location>
</feature>
<dbReference type="SMART" id="SM00382">
    <property type="entry name" value="AAA"/>
    <property type="match status" value="1"/>
</dbReference>
<reference evidence="4 5" key="1">
    <citation type="journal article" date="2017" name="BMC Genomics">
        <title>Comparative genomic and phylogenomic analyses of the Bifidobacteriaceae family.</title>
        <authorList>
            <person name="Lugli G.A."/>
            <person name="Milani C."/>
            <person name="Turroni F."/>
            <person name="Duranti S."/>
            <person name="Mancabelli L."/>
            <person name="Mangifesta M."/>
            <person name="Ferrario C."/>
            <person name="Modesto M."/>
            <person name="Mattarelli P."/>
            <person name="Jiri K."/>
            <person name="van Sinderen D."/>
            <person name="Ventura M."/>
        </authorList>
    </citation>
    <scope>NUCLEOTIDE SEQUENCE [LARGE SCALE GENOMIC DNA]</scope>
    <source>
        <strain evidence="4 5">DSM 28807</strain>
    </source>
</reference>
<dbReference type="GO" id="GO:0016887">
    <property type="term" value="F:ATP hydrolysis activity"/>
    <property type="evidence" value="ECO:0007669"/>
    <property type="project" value="InterPro"/>
</dbReference>
<evidence type="ECO:0000259" key="3">
    <source>
        <dbReference type="PROSITE" id="PS50893"/>
    </source>
</evidence>
<keyword evidence="5" id="KW-1185">Reference proteome</keyword>
<dbReference type="AlphaFoldDB" id="A0A261FSW3"/>
<name>A0A261FSW3_9BIFI</name>
<dbReference type="Gene3D" id="3.40.50.300">
    <property type="entry name" value="P-loop containing nucleotide triphosphate hydrolases"/>
    <property type="match status" value="1"/>
</dbReference>
<dbReference type="RefSeq" id="WP_072726625.1">
    <property type="nucleotide sequence ID" value="NZ_BDIS01000024.1"/>
</dbReference>
<dbReference type="InterPro" id="IPR003593">
    <property type="entry name" value="AAA+_ATPase"/>
</dbReference>
<evidence type="ECO:0000313" key="4">
    <source>
        <dbReference type="EMBL" id="OZG62168.1"/>
    </source>
</evidence>
<dbReference type="PANTHER" id="PTHR43158">
    <property type="entry name" value="SKFA PEPTIDE EXPORT ATP-BINDING PROTEIN SKFE"/>
    <property type="match status" value="1"/>
</dbReference>
<dbReference type="STRING" id="1603886.GCA_001895165_01772"/>
<proteinExistence type="predicted"/>
<dbReference type="Pfam" id="PF00005">
    <property type="entry name" value="ABC_tran"/>
    <property type="match status" value="1"/>
</dbReference>
<dbReference type="OrthoDB" id="9804819at2"/>
<dbReference type="InterPro" id="IPR003439">
    <property type="entry name" value="ABC_transporter-like_ATP-bd"/>
</dbReference>
<accession>A0A261FSW3</accession>
<dbReference type="EMBL" id="MWWX01000005">
    <property type="protein sequence ID" value="OZG62168.1"/>
    <property type="molecule type" value="Genomic_DNA"/>
</dbReference>
<gene>
    <name evidence="4" type="ORF">BLEM_0714</name>
</gene>
<evidence type="ECO:0000313" key="5">
    <source>
        <dbReference type="Proteomes" id="UP000216352"/>
    </source>
</evidence>
<organism evidence="4 5">
    <name type="scientific">Bifidobacterium lemurum</name>
    <dbReference type="NCBI Taxonomy" id="1603886"/>
    <lineage>
        <taxon>Bacteria</taxon>
        <taxon>Bacillati</taxon>
        <taxon>Actinomycetota</taxon>
        <taxon>Actinomycetes</taxon>
        <taxon>Bifidobacteriales</taxon>
        <taxon>Bifidobacteriaceae</taxon>
        <taxon>Bifidobacterium</taxon>
    </lineage>
</organism>
<dbReference type="PROSITE" id="PS50893">
    <property type="entry name" value="ABC_TRANSPORTER_2"/>
    <property type="match status" value="1"/>
</dbReference>
<evidence type="ECO:0000256" key="1">
    <source>
        <dbReference type="ARBA" id="ARBA00022741"/>
    </source>
</evidence>